<comment type="caution">
    <text evidence="7">The sequence shown here is derived from an EMBL/GenBank/DDBJ whole genome shotgun (WGS) entry which is preliminary data.</text>
</comment>
<protein>
    <submittedName>
        <fullName evidence="7">O-antigen translocase</fullName>
    </submittedName>
</protein>
<evidence type="ECO:0000256" key="2">
    <source>
        <dbReference type="ARBA" id="ARBA00022475"/>
    </source>
</evidence>
<dbReference type="RefSeq" id="WP_379804993.1">
    <property type="nucleotide sequence ID" value="NZ_JBHUOL010000010.1"/>
</dbReference>
<evidence type="ECO:0000256" key="4">
    <source>
        <dbReference type="ARBA" id="ARBA00022989"/>
    </source>
</evidence>
<dbReference type="CDD" id="cd13125">
    <property type="entry name" value="MATE_like_10"/>
    <property type="match status" value="1"/>
</dbReference>
<feature type="transmembrane region" description="Helical" evidence="6">
    <location>
        <begin position="111"/>
        <end position="132"/>
    </location>
</feature>
<gene>
    <name evidence="7" type="ORF">ACFSX9_04580</name>
</gene>
<dbReference type="Pfam" id="PF01943">
    <property type="entry name" value="Polysacc_synt"/>
    <property type="match status" value="1"/>
</dbReference>
<feature type="transmembrane region" description="Helical" evidence="6">
    <location>
        <begin position="356"/>
        <end position="375"/>
    </location>
</feature>
<sequence>MNSLAILVRVITGFVSSKAIAYFIGPSGMALMGNLRNLTNIIENVGILGLQNGIVKSVANYHKEEEKLSQFVANVFWTLLYVVLALCIILVAGNSFFSHLIFENNSNYHFILYYVAFFLPFQVFHLFFISIINGFSQYKKVTAINIYSTFVGLIISLLLMWQFGIYGALISISTLSFFQFLFSGYYFQKLFAIKTVLSRSKIDFQLLKNLLPLGFMALFSATTGATIYIFIRNLISKTATIDDAGYYEAMQRISGFYMLFISSLITFYFLPELSKAKDRATERTVTFNYYKSIIPVFLVGLIVLYFTRNLAIQILLNKSFIPVSNLFFWQMVGDFFRAMSLILGIRFYYKKIVKAYFVTEIISFGALFLFSNLLIPKYFATGAVMAYGLTNVLYFLILCIYFRKLIFQTK</sequence>
<feature type="transmembrane region" description="Helical" evidence="6">
    <location>
        <begin position="327"/>
        <end position="349"/>
    </location>
</feature>
<evidence type="ECO:0000256" key="6">
    <source>
        <dbReference type="SAM" id="Phobius"/>
    </source>
</evidence>
<feature type="transmembrane region" description="Helical" evidence="6">
    <location>
        <begin position="289"/>
        <end position="307"/>
    </location>
</feature>
<dbReference type="InterPro" id="IPR002797">
    <property type="entry name" value="Polysacc_synth"/>
</dbReference>
<dbReference type="Proteomes" id="UP001597549">
    <property type="component" value="Unassembled WGS sequence"/>
</dbReference>
<keyword evidence="5 6" id="KW-0472">Membrane</keyword>
<keyword evidence="2" id="KW-1003">Cell membrane</keyword>
<dbReference type="InterPro" id="IPR044550">
    <property type="entry name" value="WzxE"/>
</dbReference>
<proteinExistence type="predicted"/>
<name>A0ABW5Z649_9FLAO</name>
<keyword evidence="8" id="KW-1185">Reference proteome</keyword>
<organism evidence="7 8">
    <name type="scientific">Flavobacterium ardleyense</name>
    <dbReference type="NCBI Taxonomy" id="2038737"/>
    <lineage>
        <taxon>Bacteria</taxon>
        <taxon>Pseudomonadati</taxon>
        <taxon>Bacteroidota</taxon>
        <taxon>Flavobacteriia</taxon>
        <taxon>Flavobacteriales</taxon>
        <taxon>Flavobacteriaceae</taxon>
        <taxon>Flavobacterium</taxon>
    </lineage>
</organism>
<accession>A0ABW5Z649</accession>
<reference evidence="8" key="1">
    <citation type="journal article" date="2019" name="Int. J. Syst. Evol. Microbiol.">
        <title>The Global Catalogue of Microorganisms (GCM) 10K type strain sequencing project: providing services to taxonomists for standard genome sequencing and annotation.</title>
        <authorList>
            <consortium name="The Broad Institute Genomics Platform"/>
            <consortium name="The Broad Institute Genome Sequencing Center for Infectious Disease"/>
            <person name="Wu L."/>
            <person name="Ma J."/>
        </authorList>
    </citation>
    <scope>NUCLEOTIDE SEQUENCE [LARGE SCALE GENOMIC DNA]</scope>
    <source>
        <strain evidence="8">KCTC 52644</strain>
    </source>
</reference>
<evidence type="ECO:0000313" key="7">
    <source>
        <dbReference type="EMBL" id="MFD2908005.1"/>
    </source>
</evidence>
<evidence type="ECO:0000256" key="1">
    <source>
        <dbReference type="ARBA" id="ARBA00004651"/>
    </source>
</evidence>
<evidence type="ECO:0000313" key="8">
    <source>
        <dbReference type="Proteomes" id="UP001597549"/>
    </source>
</evidence>
<feature type="transmembrane region" description="Helical" evidence="6">
    <location>
        <begin position="169"/>
        <end position="188"/>
    </location>
</feature>
<feature type="transmembrane region" description="Helical" evidence="6">
    <location>
        <begin position="71"/>
        <end position="91"/>
    </location>
</feature>
<feature type="transmembrane region" description="Helical" evidence="6">
    <location>
        <begin position="251"/>
        <end position="269"/>
    </location>
</feature>
<feature type="transmembrane region" description="Helical" evidence="6">
    <location>
        <begin position="6"/>
        <end position="25"/>
    </location>
</feature>
<feature type="transmembrane region" description="Helical" evidence="6">
    <location>
        <begin position="209"/>
        <end position="231"/>
    </location>
</feature>
<dbReference type="PANTHER" id="PTHR30250:SF30">
    <property type="entry name" value="LIPID III FLIPPASE"/>
    <property type="match status" value="1"/>
</dbReference>
<keyword evidence="3 6" id="KW-0812">Transmembrane</keyword>
<dbReference type="InterPro" id="IPR050833">
    <property type="entry name" value="Poly_Biosynth_Transport"/>
</dbReference>
<evidence type="ECO:0000256" key="3">
    <source>
        <dbReference type="ARBA" id="ARBA00022692"/>
    </source>
</evidence>
<comment type="subcellular location">
    <subcellularLocation>
        <location evidence="1">Cell membrane</location>
        <topology evidence="1">Multi-pass membrane protein</topology>
    </subcellularLocation>
</comment>
<dbReference type="EMBL" id="JBHUOL010000010">
    <property type="protein sequence ID" value="MFD2908005.1"/>
    <property type="molecule type" value="Genomic_DNA"/>
</dbReference>
<feature type="transmembrane region" description="Helical" evidence="6">
    <location>
        <begin position="381"/>
        <end position="402"/>
    </location>
</feature>
<dbReference type="PANTHER" id="PTHR30250">
    <property type="entry name" value="PST FAMILY PREDICTED COLANIC ACID TRANSPORTER"/>
    <property type="match status" value="1"/>
</dbReference>
<evidence type="ECO:0000256" key="5">
    <source>
        <dbReference type="ARBA" id="ARBA00023136"/>
    </source>
</evidence>
<feature type="transmembrane region" description="Helical" evidence="6">
    <location>
        <begin position="144"/>
        <end position="163"/>
    </location>
</feature>
<keyword evidence="4 6" id="KW-1133">Transmembrane helix</keyword>